<dbReference type="Proteomes" id="UP000887226">
    <property type="component" value="Unassembled WGS sequence"/>
</dbReference>
<feature type="signal peptide" evidence="2">
    <location>
        <begin position="1"/>
        <end position="27"/>
    </location>
</feature>
<evidence type="ECO:0008006" key="5">
    <source>
        <dbReference type="Google" id="ProtNLM"/>
    </source>
</evidence>
<dbReference type="EMBL" id="MU253793">
    <property type="protein sequence ID" value="KAG9246776.1"/>
    <property type="molecule type" value="Genomic_DNA"/>
</dbReference>
<name>A0A9P7Z7M0_9HELO</name>
<evidence type="ECO:0000256" key="2">
    <source>
        <dbReference type="SAM" id="SignalP"/>
    </source>
</evidence>
<evidence type="ECO:0000313" key="4">
    <source>
        <dbReference type="Proteomes" id="UP000887226"/>
    </source>
</evidence>
<reference evidence="3" key="1">
    <citation type="journal article" date="2021" name="IMA Fungus">
        <title>Genomic characterization of three marine fungi, including Emericellopsis atlantica sp. nov. with signatures of a generalist lifestyle and marine biomass degradation.</title>
        <authorList>
            <person name="Hagestad O.C."/>
            <person name="Hou L."/>
            <person name="Andersen J.H."/>
            <person name="Hansen E.H."/>
            <person name="Altermark B."/>
            <person name="Li C."/>
            <person name="Kuhnert E."/>
            <person name="Cox R.J."/>
            <person name="Crous P.W."/>
            <person name="Spatafora J.W."/>
            <person name="Lail K."/>
            <person name="Amirebrahimi M."/>
            <person name="Lipzen A."/>
            <person name="Pangilinan J."/>
            <person name="Andreopoulos W."/>
            <person name="Hayes R.D."/>
            <person name="Ng V."/>
            <person name="Grigoriev I.V."/>
            <person name="Jackson S.A."/>
            <person name="Sutton T.D.S."/>
            <person name="Dobson A.D.W."/>
            <person name="Rama T."/>
        </authorList>
    </citation>
    <scope>NUCLEOTIDE SEQUENCE</scope>
    <source>
        <strain evidence="3">TRa3180A</strain>
    </source>
</reference>
<comment type="caution">
    <text evidence="3">The sequence shown here is derived from an EMBL/GenBank/DDBJ whole genome shotgun (WGS) entry which is preliminary data.</text>
</comment>
<feature type="chain" id="PRO_5040390821" description="Secreted protein" evidence="2">
    <location>
        <begin position="28"/>
        <end position="202"/>
    </location>
</feature>
<dbReference type="AlphaFoldDB" id="A0A9P7Z7M0"/>
<evidence type="ECO:0000256" key="1">
    <source>
        <dbReference type="SAM" id="MobiDB-lite"/>
    </source>
</evidence>
<gene>
    <name evidence="3" type="ORF">BJ878DRAFT_478014</name>
</gene>
<proteinExistence type="predicted"/>
<keyword evidence="4" id="KW-1185">Reference proteome</keyword>
<sequence>MRQTSYECSALLCSALLCFALHSWGVAFKPEDAAGCCRIPCRDGFPKRLTQARPGQNGRSSATFYLQKKSILRYMIRQGENLCQRSGQVLPTDPDDPSHQHHFSDSVEGNKLKRVAVFLGEAKSSQAWAQFDLPRQPSLPKSLAATDSTARGSTVSSRLNLLAHDPSKVVIQYRGSLSCSSEKSAHGTKWKFIGSSNEEHEA</sequence>
<accession>A0A9P7Z7M0</accession>
<protein>
    <recommendedName>
        <fullName evidence="5">Secreted protein</fullName>
    </recommendedName>
</protein>
<keyword evidence="2" id="KW-0732">Signal</keyword>
<feature type="region of interest" description="Disordered" evidence="1">
    <location>
        <begin position="181"/>
        <end position="202"/>
    </location>
</feature>
<organism evidence="3 4">
    <name type="scientific">Calycina marina</name>
    <dbReference type="NCBI Taxonomy" id="1763456"/>
    <lineage>
        <taxon>Eukaryota</taxon>
        <taxon>Fungi</taxon>
        <taxon>Dikarya</taxon>
        <taxon>Ascomycota</taxon>
        <taxon>Pezizomycotina</taxon>
        <taxon>Leotiomycetes</taxon>
        <taxon>Helotiales</taxon>
        <taxon>Pezizellaceae</taxon>
        <taxon>Calycina</taxon>
    </lineage>
</organism>
<evidence type="ECO:0000313" key="3">
    <source>
        <dbReference type="EMBL" id="KAG9246776.1"/>
    </source>
</evidence>